<accession>A0ABY9JSS1</accession>
<organism evidence="1 2">
    <name type="scientific">Bacillus carboniphilus</name>
    <dbReference type="NCBI Taxonomy" id="86663"/>
    <lineage>
        <taxon>Bacteria</taxon>
        <taxon>Bacillati</taxon>
        <taxon>Bacillota</taxon>
        <taxon>Bacilli</taxon>
        <taxon>Bacillales</taxon>
        <taxon>Bacillaceae</taxon>
        <taxon>Bacillus</taxon>
    </lineage>
</organism>
<keyword evidence="2" id="KW-1185">Reference proteome</keyword>
<dbReference type="InterPro" id="IPR027972">
    <property type="entry name" value="DUF4489"/>
</dbReference>
<sequence>MELQGSYLPFIVQAKVFNPVLPIKLSRQQPPIKLTQLSFDVPQNIDMCVFISFSGFVSSNLRGEDFNRLTFRLIKKCEGFTVQNLQEYSFRRGFVNDTNIKEPVVYNYCQCISNRFISFCTYSFELVEAELSNNSFYNISEKNMTAQVYRGEEQHQGRC</sequence>
<reference evidence="1 2" key="1">
    <citation type="submission" date="2023-06" db="EMBL/GenBank/DDBJ databases">
        <title>Five Gram-positive bacteria isolated from mangrove sediments in Shenzhen, Guangdong, China.</title>
        <authorList>
            <person name="Yu S."/>
            <person name="Zheng W."/>
            <person name="Huang Y."/>
        </authorList>
    </citation>
    <scope>NUCLEOTIDE SEQUENCE [LARGE SCALE GENOMIC DNA]</scope>
    <source>
        <strain evidence="1 2">SaN35-3</strain>
    </source>
</reference>
<evidence type="ECO:0000313" key="2">
    <source>
        <dbReference type="Proteomes" id="UP001197974"/>
    </source>
</evidence>
<dbReference type="RefSeq" id="WP_226540910.1">
    <property type="nucleotide sequence ID" value="NZ_CP129013.1"/>
</dbReference>
<protein>
    <submittedName>
        <fullName evidence="1">DUF4489 domain-containing protein</fullName>
    </submittedName>
</protein>
<evidence type="ECO:0000313" key="1">
    <source>
        <dbReference type="EMBL" id="WLR42444.1"/>
    </source>
</evidence>
<dbReference type="EMBL" id="CP129013">
    <property type="protein sequence ID" value="WLR42444.1"/>
    <property type="molecule type" value="Genomic_DNA"/>
</dbReference>
<gene>
    <name evidence="1" type="ORF">LC087_17350</name>
</gene>
<dbReference type="Proteomes" id="UP001197974">
    <property type="component" value="Chromosome"/>
</dbReference>
<dbReference type="Pfam" id="PF14879">
    <property type="entry name" value="DUF4489"/>
    <property type="match status" value="1"/>
</dbReference>
<proteinExistence type="predicted"/>
<name>A0ABY9JSS1_9BACI</name>